<comment type="caution">
    <text evidence="7">The sequence shown here is derived from an EMBL/GenBank/DDBJ whole genome shotgun (WGS) entry which is preliminary data.</text>
</comment>
<accession>A0A2M8P3J7</accession>
<keyword evidence="4 6" id="KW-1133">Transmembrane helix</keyword>
<keyword evidence="5 6" id="KW-0472">Membrane</keyword>
<dbReference type="Pfam" id="PF01594">
    <property type="entry name" value="AI-2E_transport"/>
    <property type="match status" value="1"/>
</dbReference>
<evidence type="ECO:0000256" key="1">
    <source>
        <dbReference type="ARBA" id="ARBA00004141"/>
    </source>
</evidence>
<reference evidence="7 8" key="1">
    <citation type="submission" date="2017-11" db="EMBL/GenBank/DDBJ databases">
        <title>Evolution of Phototrophy in the Chloroflexi Phylum Driven by Horizontal Gene Transfer.</title>
        <authorList>
            <person name="Ward L.M."/>
            <person name="Hemp J."/>
            <person name="Shih P.M."/>
            <person name="Mcglynn S.E."/>
            <person name="Fischer W."/>
        </authorList>
    </citation>
    <scope>NUCLEOTIDE SEQUENCE [LARGE SCALE GENOMIC DNA]</scope>
    <source>
        <strain evidence="7">CP2_2F</strain>
    </source>
</reference>
<dbReference type="AlphaFoldDB" id="A0A2M8P3J7"/>
<evidence type="ECO:0000313" key="7">
    <source>
        <dbReference type="EMBL" id="PJF32124.1"/>
    </source>
</evidence>
<dbReference type="EMBL" id="PGTK01000001">
    <property type="protein sequence ID" value="PJF32124.1"/>
    <property type="molecule type" value="Genomic_DNA"/>
</dbReference>
<evidence type="ECO:0000256" key="2">
    <source>
        <dbReference type="ARBA" id="ARBA00009773"/>
    </source>
</evidence>
<evidence type="ECO:0000256" key="3">
    <source>
        <dbReference type="ARBA" id="ARBA00022692"/>
    </source>
</evidence>
<dbReference type="GO" id="GO:0016020">
    <property type="term" value="C:membrane"/>
    <property type="evidence" value="ECO:0007669"/>
    <property type="project" value="UniProtKB-SubCell"/>
</dbReference>
<evidence type="ECO:0000256" key="4">
    <source>
        <dbReference type="ARBA" id="ARBA00022989"/>
    </source>
</evidence>
<dbReference type="PANTHER" id="PTHR21716:SF62">
    <property type="entry name" value="TRANSPORT PROTEIN YDBI-RELATED"/>
    <property type="match status" value="1"/>
</dbReference>
<feature type="transmembrane region" description="Helical" evidence="6">
    <location>
        <begin position="282"/>
        <end position="304"/>
    </location>
</feature>
<feature type="transmembrane region" description="Helical" evidence="6">
    <location>
        <begin position="12"/>
        <end position="32"/>
    </location>
</feature>
<feature type="transmembrane region" description="Helical" evidence="6">
    <location>
        <begin position="316"/>
        <end position="345"/>
    </location>
</feature>
<evidence type="ECO:0008006" key="9">
    <source>
        <dbReference type="Google" id="ProtNLM"/>
    </source>
</evidence>
<evidence type="ECO:0000256" key="6">
    <source>
        <dbReference type="SAM" id="Phobius"/>
    </source>
</evidence>
<name>A0A2M8P3J7_9CHLR</name>
<feature type="transmembrane region" description="Helical" evidence="6">
    <location>
        <begin position="159"/>
        <end position="182"/>
    </location>
</feature>
<dbReference type="Proteomes" id="UP000228921">
    <property type="component" value="Unassembled WGS sequence"/>
</dbReference>
<organism evidence="7 8">
    <name type="scientific">Candidatus Thermofonsia Clade 1 bacterium</name>
    <dbReference type="NCBI Taxonomy" id="2364210"/>
    <lineage>
        <taxon>Bacteria</taxon>
        <taxon>Bacillati</taxon>
        <taxon>Chloroflexota</taxon>
        <taxon>Candidatus Thermofontia</taxon>
        <taxon>Candidatus Thermofonsia Clade 1</taxon>
    </lineage>
</organism>
<feature type="transmembrane region" description="Helical" evidence="6">
    <location>
        <begin position="222"/>
        <end position="250"/>
    </location>
</feature>
<feature type="transmembrane region" description="Helical" evidence="6">
    <location>
        <begin position="256"/>
        <end position="275"/>
    </location>
</feature>
<keyword evidence="3 6" id="KW-0812">Transmembrane</keyword>
<comment type="similarity">
    <text evidence="2">Belongs to the autoinducer-2 exporter (AI-2E) (TC 2.A.86) family.</text>
</comment>
<dbReference type="PANTHER" id="PTHR21716">
    <property type="entry name" value="TRANSMEMBRANE PROTEIN"/>
    <property type="match status" value="1"/>
</dbReference>
<dbReference type="InterPro" id="IPR002549">
    <property type="entry name" value="AI-2E-like"/>
</dbReference>
<sequence length="372" mass="40860">MFPIETRRSDINVVRWLLTAFALIIALLAIWLVRDVLLLALTAVIVAILLTTPIRFFVRHGVNRTVAVLLTIFLIGLTVSAASALALPDLFEQFRILVVQTLPSAGQVLQRELSPENLTLRFPFLRDFLTDVSLADLANQLSQQVISGLATVSGQVFPFVSNLVSILFSLLIVVFLSIYFVADPDPHWRGLLRLVPISYRPRAREILLSLDYTLRQFLQTQIILMILTGTLTTIAMLVLGLPLAGVLGVISGLFSFVPNFGPLVALVPVLAVTILNSPEKVLLVVLVYFGIQFVVGQIVAPLLLGSEIQLPPAIILLSQIIFGIFFGFLGLLLSVPLAAIGVVLIREIYVRDVLGDTEATLRVPPEYEKLPE</sequence>
<feature type="transmembrane region" description="Helical" evidence="6">
    <location>
        <begin position="38"/>
        <end position="58"/>
    </location>
</feature>
<gene>
    <name evidence="7" type="ORF">CUN51_00405</name>
</gene>
<dbReference type="GO" id="GO:0055085">
    <property type="term" value="P:transmembrane transport"/>
    <property type="evidence" value="ECO:0007669"/>
    <property type="project" value="TreeGrafter"/>
</dbReference>
<feature type="transmembrane region" description="Helical" evidence="6">
    <location>
        <begin position="65"/>
        <end position="87"/>
    </location>
</feature>
<protein>
    <recommendedName>
        <fullName evidence="9">AI-2E family transporter</fullName>
    </recommendedName>
</protein>
<evidence type="ECO:0000256" key="5">
    <source>
        <dbReference type="ARBA" id="ARBA00023136"/>
    </source>
</evidence>
<comment type="subcellular location">
    <subcellularLocation>
        <location evidence="1">Membrane</location>
        <topology evidence="1">Multi-pass membrane protein</topology>
    </subcellularLocation>
</comment>
<evidence type="ECO:0000313" key="8">
    <source>
        <dbReference type="Proteomes" id="UP000228921"/>
    </source>
</evidence>
<proteinExistence type="inferred from homology"/>